<gene>
    <name evidence="1" type="ORF">DCF15_02595</name>
</gene>
<organism evidence="1 2">
    <name type="scientific">Phormidesmis priestleyi</name>
    <dbReference type="NCBI Taxonomy" id="268141"/>
    <lineage>
        <taxon>Bacteria</taxon>
        <taxon>Bacillati</taxon>
        <taxon>Cyanobacteriota</taxon>
        <taxon>Cyanophyceae</taxon>
        <taxon>Leptolyngbyales</taxon>
        <taxon>Leptolyngbyaceae</taxon>
        <taxon>Phormidesmis</taxon>
    </lineage>
</organism>
<dbReference type="AlphaFoldDB" id="A0A2W4ZPU8"/>
<comment type="caution">
    <text evidence="1">The sequence shown here is derived from an EMBL/GenBank/DDBJ whole genome shotgun (WGS) entry which is preliminary data.</text>
</comment>
<dbReference type="Proteomes" id="UP000249794">
    <property type="component" value="Unassembled WGS sequence"/>
</dbReference>
<reference evidence="2" key="1">
    <citation type="submission" date="2018-04" db="EMBL/GenBank/DDBJ databases">
        <authorList>
            <person name="Cornet L."/>
        </authorList>
    </citation>
    <scope>NUCLEOTIDE SEQUENCE [LARGE SCALE GENOMIC DNA]</scope>
</reference>
<protein>
    <submittedName>
        <fullName evidence="1">Uncharacterized protein</fullName>
    </submittedName>
</protein>
<sequence length="228" mass="25183">MDDKDDRWRLWIKDVGVLTIAWMSLAMGLSMQTPVQAQMPDQVQLLDQAQLDQVQTDQQEQSRIAKLQRLQAGIASSERISPPSQISQTQRDPDLNQQIYSHYSPPLAMVAANGVYLYGQQPVRDQLAIAYLIFEAHNGEVVGAFYMPSSSFDCVRGQMDAEKLALTVMDSYSQETSPYALTLSAPVAEVAYREGALAPPPNIDGFYPLSVNAQDLELLATCQAKAAN</sequence>
<evidence type="ECO:0000313" key="1">
    <source>
        <dbReference type="EMBL" id="PZO60265.1"/>
    </source>
</evidence>
<evidence type="ECO:0000313" key="2">
    <source>
        <dbReference type="Proteomes" id="UP000249794"/>
    </source>
</evidence>
<reference evidence="1 2" key="2">
    <citation type="submission" date="2018-06" db="EMBL/GenBank/DDBJ databases">
        <title>Metagenomic assembly of (sub)arctic Cyanobacteria and their associated microbiome from non-axenic cultures.</title>
        <authorList>
            <person name="Baurain D."/>
        </authorList>
    </citation>
    <scope>NUCLEOTIDE SEQUENCE [LARGE SCALE GENOMIC DNA]</scope>
    <source>
        <strain evidence="1">ULC027bin1</strain>
    </source>
</reference>
<name>A0A2W4ZPU8_9CYAN</name>
<dbReference type="EMBL" id="QBMP01000013">
    <property type="protein sequence ID" value="PZO60265.1"/>
    <property type="molecule type" value="Genomic_DNA"/>
</dbReference>
<accession>A0A2W4ZPU8</accession>
<proteinExistence type="predicted"/>